<feature type="signal peptide" evidence="1">
    <location>
        <begin position="1"/>
        <end position="39"/>
    </location>
</feature>
<dbReference type="Proteomes" id="UP001596083">
    <property type="component" value="Unassembled WGS sequence"/>
</dbReference>
<evidence type="ECO:0000313" key="3">
    <source>
        <dbReference type="Proteomes" id="UP001596083"/>
    </source>
</evidence>
<dbReference type="EMBL" id="JBHSPB010000011">
    <property type="protein sequence ID" value="MFC5722359.1"/>
    <property type="molecule type" value="Genomic_DNA"/>
</dbReference>
<evidence type="ECO:0000256" key="1">
    <source>
        <dbReference type="SAM" id="SignalP"/>
    </source>
</evidence>
<feature type="chain" id="PRO_5046164227" description="Ig-like domain-containing protein" evidence="1">
    <location>
        <begin position="40"/>
        <end position="203"/>
    </location>
</feature>
<keyword evidence="1" id="KW-0732">Signal</keyword>
<gene>
    <name evidence="2" type="ORF">ACFP1Z_19520</name>
</gene>
<keyword evidence="3" id="KW-1185">Reference proteome</keyword>
<dbReference type="RefSeq" id="WP_390317752.1">
    <property type="nucleotide sequence ID" value="NZ_JBHSPB010000011.1"/>
</dbReference>
<proteinExistence type="predicted"/>
<evidence type="ECO:0000313" key="2">
    <source>
        <dbReference type="EMBL" id="MFC5722359.1"/>
    </source>
</evidence>
<accession>A0ABW0Z4D7</accession>
<evidence type="ECO:0008006" key="4">
    <source>
        <dbReference type="Google" id="ProtNLM"/>
    </source>
</evidence>
<sequence length="203" mass="20381">MNIQSCHECPVSRRPRGLAAALVTAALACLGAAPPPLSAGTPAPGAAGVALTCQGHTAPGEPVVVSPPLSGQRQHTTVRGTLLLDHCVSPDGTAERLRSARVVLHASGRADCSGAQHVTGTGRVIWYRSPDRSGRPVGTSVLGTDGPAGGWSPSGPLPAVTIRSGPLAGGTVTVGAVGTPRMLHCSTRGIGSLAGSFWATVRR</sequence>
<comment type="caution">
    <text evidence="2">The sequence shown here is derived from an EMBL/GenBank/DDBJ whole genome shotgun (WGS) entry which is preliminary data.</text>
</comment>
<protein>
    <recommendedName>
        <fullName evidence="4">Ig-like domain-containing protein</fullName>
    </recommendedName>
</protein>
<reference evidence="3" key="1">
    <citation type="journal article" date="2019" name="Int. J. Syst. Evol. Microbiol.">
        <title>The Global Catalogue of Microorganisms (GCM) 10K type strain sequencing project: providing services to taxonomists for standard genome sequencing and annotation.</title>
        <authorList>
            <consortium name="The Broad Institute Genomics Platform"/>
            <consortium name="The Broad Institute Genome Sequencing Center for Infectious Disease"/>
            <person name="Wu L."/>
            <person name="Ma J."/>
        </authorList>
    </citation>
    <scope>NUCLEOTIDE SEQUENCE [LARGE SCALE GENOMIC DNA]</scope>
    <source>
        <strain evidence="3">CGMCC 4.7304</strain>
    </source>
</reference>
<name>A0ABW0Z4D7_9ACTN</name>
<organism evidence="2 3">
    <name type="scientific">Streptomyces gamaensis</name>
    <dbReference type="NCBI Taxonomy" id="1763542"/>
    <lineage>
        <taxon>Bacteria</taxon>
        <taxon>Bacillati</taxon>
        <taxon>Actinomycetota</taxon>
        <taxon>Actinomycetes</taxon>
        <taxon>Kitasatosporales</taxon>
        <taxon>Streptomycetaceae</taxon>
        <taxon>Streptomyces</taxon>
    </lineage>
</organism>